<protein>
    <submittedName>
        <fullName evidence="4">Uncharacterized protein</fullName>
    </submittedName>
</protein>
<organism evidence="4 6">
    <name type="scientific">Actinokineospora spheciospongiae</name>
    <dbReference type="NCBI Taxonomy" id="909613"/>
    <lineage>
        <taxon>Bacteria</taxon>
        <taxon>Bacillati</taxon>
        <taxon>Actinomycetota</taxon>
        <taxon>Actinomycetes</taxon>
        <taxon>Pseudonocardiales</taxon>
        <taxon>Pseudonocardiaceae</taxon>
        <taxon>Actinokineospora</taxon>
    </lineage>
</organism>
<evidence type="ECO:0000313" key="3">
    <source>
        <dbReference type="EMBL" id="EWC59653.1"/>
    </source>
</evidence>
<keyword evidence="6" id="KW-1185">Reference proteome</keyword>
<name>W7J1A6_9PSEU</name>
<dbReference type="eggNOG" id="ENOG5031TV5">
    <property type="taxonomic scope" value="Bacteria"/>
</dbReference>
<dbReference type="Proteomes" id="UP000019277">
    <property type="component" value="Unassembled WGS sequence"/>
</dbReference>
<dbReference type="EMBL" id="AYXG01000192">
    <property type="protein sequence ID" value="EWC59653.1"/>
    <property type="molecule type" value="Genomic_DNA"/>
</dbReference>
<dbReference type="EMBL" id="AYXG01000183">
    <property type="protein sequence ID" value="EWC59899.1"/>
    <property type="molecule type" value="Genomic_DNA"/>
</dbReference>
<comment type="caution">
    <text evidence="4">The sequence shown here is derived from an EMBL/GenBank/DDBJ whole genome shotgun (WGS) entry which is preliminary data.</text>
</comment>
<accession>W7J1A6</accession>
<evidence type="ECO:0000313" key="4">
    <source>
        <dbReference type="EMBL" id="EWC59899.1"/>
    </source>
</evidence>
<dbReference type="AlphaFoldDB" id="W7J1A6"/>
<evidence type="ECO:0000256" key="1">
    <source>
        <dbReference type="SAM" id="MobiDB-lite"/>
    </source>
</evidence>
<reference evidence="4 6" key="1">
    <citation type="journal article" date="2014" name="Genome Announc.">
        <title>Draft Genome Sequence of the Antitrypanosomally Active Sponge-Associated Bacterium Actinokineospora sp. Strain EG49.</title>
        <authorList>
            <person name="Harjes J."/>
            <person name="Ryu T."/>
            <person name="Abdelmohsen U.R."/>
            <person name="Moitinho-Silva L."/>
            <person name="Horn H."/>
            <person name="Ravasi T."/>
            <person name="Hentschel U."/>
        </authorList>
    </citation>
    <scope>NUCLEOTIDE SEQUENCE [LARGE SCALE GENOMIC DNA]</scope>
    <source>
        <strain evidence="4 6">EG49</strain>
    </source>
</reference>
<dbReference type="EMBL" id="AYXG01000212">
    <property type="protein sequence ID" value="EWC59233.1"/>
    <property type="molecule type" value="Genomic_DNA"/>
</dbReference>
<evidence type="ECO:0000313" key="6">
    <source>
        <dbReference type="Proteomes" id="UP000019277"/>
    </source>
</evidence>
<evidence type="ECO:0000313" key="5">
    <source>
        <dbReference type="EMBL" id="EWC64215.1"/>
    </source>
</evidence>
<sequence>MLRAFDLDPATAVDWTLRQALREHGLPGLHVPPFWVRVAELGGWTMAAEVSQAKGYLDQIELDLAREHDVVTMFFFETTPPVLKLTGPGGALVTTTLGEGHDTREGTDPHHLDPALDAAGVLDFAAPLPYGKAFSRAAAAVAAQLGIALDAEAFTGPLPTASRNHPYTFAPGPHDRAGKP</sequence>
<gene>
    <name evidence="5" type="ORF">UO65_0541</name>
    <name evidence="4" type="ORF">UO65_4759</name>
    <name evidence="3" type="ORF">UO65_5067</name>
    <name evidence="2" type="ORF">UO65_5449</name>
</gene>
<dbReference type="EMBL" id="AYXG01000020">
    <property type="protein sequence ID" value="EWC64215.1"/>
    <property type="molecule type" value="Genomic_DNA"/>
</dbReference>
<evidence type="ECO:0000313" key="2">
    <source>
        <dbReference type="EMBL" id="EWC59233.1"/>
    </source>
</evidence>
<feature type="region of interest" description="Disordered" evidence="1">
    <location>
        <begin position="160"/>
        <end position="180"/>
    </location>
</feature>
<proteinExistence type="predicted"/>